<evidence type="ECO:0000313" key="1">
    <source>
        <dbReference type="EMBL" id="BAS01898.1"/>
    </source>
</evidence>
<dbReference type="EMBL" id="AB996603">
    <property type="protein sequence ID" value="BAS01898.1"/>
    <property type="molecule type" value="Genomic_DNA"/>
</dbReference>
<reference evidence="1" key="1">
    <citation type="journal article" date="2015" name="Genome Biol. Evol.">
        <title>Nucleomorph Genome Sequences of Two Chlorarachniophytes, Amorphochlora amoebiformis and Lotharella vacuolata.</title>
        <authorList>
            <person name="Suzuki S."/>
            <person name="Shirato S."/>
            <person name="Hirakawa Y."/>
            <person name="Ishida K."/>
        </authorList>
    </citation>
    <scope>NUCLEOTIDE SEQUENCE</scope>
    <source>
        <strain evidence="1">CCMP2058</strain>
    </source>
</reference>
<sequence length="189" mass="22116">MLGLIRKTKILKLILEIKKNEICFFSSCNILQINSEIILNKKFIILTESIFIGDPNLLLICRLLIISVNSKKFLSNLLQSILQKSRAGFKILADKTIKNYFLINKTKIKNILLRPKLEINFFCANYLISSYCFDIETIKSTEIRHERSSVLFISFSSLLFRILLLLSKFRLNKIKYCELVIINTIYCFF</sequence>
<organism evidence="1">
    <name type="scientific">Amorphochlora amoebiformis</name>
    <dbReference type="NCBI Taxonomy" id="1561963"/>
    <lineage>
        <taxon>Eukaryota</taxon>
        <taxon>Sar</taxon>
        <taxon>Rhizaria</taxon>
        <taxon>Cercozoa</taxon>
        <taxon>Chlorarachniophyceae</taxon>
        <taxon>Amorphochlora</taxon>
    </lineage>
</organism>
<dbReference type="AlphaFoldDB" id="A0A0H5BIL9"/>
<keyword evidence="1" id="KW-0542">Nucleomorph</keyword>
<accession>A0A0H5BIL9</accession>
<name>A0A0H5BIL9_9EUKA</name>
<geneLocation type="nucleomorph" evidence="1"/>
<protein>
    <submittedName>
        <fullName evidence="1">Uncharacterized protein</fullName>
    </submittedName>
</protein>
<proteinExistence type="predicted"/>